<keyword evidence="3" id="KW-1185">Reference proteome</keyword>
<reference evidence="2 3" key="1">
    <citation type="submission" date="2018-03" db="EMBL/GenBank/DDBJ databases">
        <title>Adhaeribacter sp. HMF7605 Genome sequencing and assembly.</title>
        <authorList>
            <person name="Kang H."/>
            <person name="Kang J."/>
            <person name="Cha I."/>
            <person name="Kim H."/>
            <person name="Joh K."/>
        </authorList>
    </citation>
    <scope>NUCLEOTIDE SEQUENCE [LARGE SCALE GENOMIC DNA]</scope>
    <source>
        <strain evidence="2 3">HMF7605</strain>
    </source>
</reference>
<dbReference type="AlphaFoldDB" id="A0A2T2YL20"/>
<sequence>MVVLPALPENVLQPVQLLKNVIRSQFNNVKLVFTRSLFFKYLTYLRVEHFAPLLNYSSLYKNNSIMVKYRLANSISIINPADSPEDSDLPVEYQHGNYILMDDAREKEFLINETVKYFIDKFNSPKTQAEVLQEVALDVQSDVKQIEKKCTAFFKFLCKRKIVVPEDWEEPIASSEPYFKIGDAMGDWQISEIIADKKYMDIYLALHKTKLIQCVIKLLNVRKIADEGRYSDELLDLKHEYSMLQRCQHIPFIGQAYAFSESDPEGAYIVLEYIKGKPLSKFLKQTENITESDCYSISKDILQGFALLHETNLIHGDIHPSNIMVDEDRNVKIIDLGLSIEVNIEQDELVKFGGVIYYMPPERINISSVTKFSREPDFYSDVYQLGLILYYIFYRKEPFDGFIWEELSTNIKKSTVEYPTLSFLNFPVPAKIIQIIAKCLQKKPIKRYANAAALLNDFKKVVFETPAFTS</sequence>
<dbReference type="CDD" id="cd14014">
    <property type="entry name" value="STKc_PknB_like"/>
    <property type="match status" value="1"/>
</dbReference>
<organism evidence="2 3">
    <name type="scientific">Adhaeribacter arboris</name>
    <dbReference type="NCBI Taxonomy" id="2072846"/>
    <lineage>
        <taxon>Bacteria</taxon>
        <taxon>Pseudomonadati</taxon>
        <taxon>Bacteroidota</taxon>
        <taxon>Cytophagia</taxon>
        <taxon>Cytophagales</taxon>
        <taxon>Hymenobacteraceae</taxon>
        <taxon>Adhaeribacter</taxon>
    </lineage>
</organism>
<dbReference type="GO" id="GO:0005737">
    <property type="term" value="C:cytoplasm"/>
    <property type="evidence" value="ECO:0007669"/>
    <property type="project" value="TreeGrafter"/>
</dbReference>
<evidence type="ECO:0000313" key="3">
    <source>
        <dbReference type="Proteomes" id="UP000240357"/>
    </source>
</evidence>
<name>A0A2T2YL20_9BACT</name>
<dbReference type="EMBL" id="PYFT01000001">
    <property type="protein sequence ID" value="PSR56216.1"/>
    <property type="molecule type" value="Genomic_DNA"/>
</dbReference>
<dbReference type="InterPro" id="IPR053235">
    <property type="entry name" value="Ser_Thr_kinase"/>
</dbReference>
<evidence type="ECO:0000259" key="1">
    <source>
        <dbReference type="PROSITE" id="PS50011"/>
    </source>
</evidence>
<dbReference type="PROSITE" id="PS50011">
    <property type="entry name" value="PROTEIN_KINASE_DOM"/>
    <property type="match status" value="1"/>
</dbReference>
<proteinExistence type="predicted"/>
<dbReference type="PANTHER" id="PTHR24361">
    <property type="entry name" value="MITOGEN-ACTIVATED KINASE KINASE KINASE"/>
    <property type="match status" value="1"/>
</dbReference>
<feature type="domain" description="Protein kinase" evidence="1">
    <location>
        <begin position="188"/>
        <end position="459"/>
    </location>
</feature>
<accession>A0A2T2YL20</accession>
<dbReference type="InterPro" id="IPR000719">
    <property type="entry name" value="Prot_kinase_dom"/>
</dbReference>
<dbReference type="SUPFAM" id="SSF56112">
    <property type="entry name" value="Protein kinase-like (PK-like)"/>
    <property type="match status" value="1"/>
</dbReference>
<dbReference type="PANTHER" id="PTHR24361:SF785">
    <property type="entry name" value="DUAL SPECIFICITY MITOGEN-ACTIVATED PROTEIN KINASE KINASE 1"/>
    <property type="match status" value="1"/>
</dbReference>
<dbReference type="Pfam" id="PF00069">
    <property type="entry name" value="Pkinase"/>
    <property type="match status" value="1"/>
</dbReference>
<dbReference type="InterPro" id="IPR011009">
    <property type="entry name" value="Kinase-like_dom_sf"/>
</dbReference>
<dbReference type="Gene3D" id="1.10.510.10">
    <property type="entry name" value="Transferase(Phosphotransferase) domain 1"/>
    <property type="match status" value="1"/>
</dbReference>
<evidence type="ECO:0000313" key="2">
    <source>
        <dbReference type="EMBL" id="PSR56216.1"/>
    </source>
</evidence>
<dbReference type="GO" id="GO:0004674">
    <property type="term" value="F:protein serine/threonine kinase activity"/>
    <property type="evidence" value="ECO:0007669"/>
    <property type="project" value="TreeGrafter"/>
</dbReference>
<dbReference type="GO" id="GO:0005524">
    <property type="term" value="F:ATP binding"/>
    <property type="evidence" value="ECO:0007669"/>
    <property type="project" value="InterPro"/>
</dbReference>
<dbReference type="Proteomes" id="UP000240357">
    <property type="component" value="Unassembled WGS sequence"/>
</dbReference>
<protein>
    <recommendedName>
        <fullName evidence="1">Protein kinase domain-containing protein</fullName>
    </recommendedName>
</protein>
<comment type="caution">
    <text evidence="2">The sequence shown here is derived from an EMBL/GenBank/DDBJ whole genome shotgun (WGS) entry which is preliminary data.</text>
</comment>
<gene>
    <name evidence="2" type="ORF">AHMF7605_23280</name>
</gene>